<dbReference type="InParanoid" id="A0A419Q5E9"/>
<proteinExistence type="predicted"/>
<comment type="caution">
    <text evidence="1">The sequence shown here is derived from an EMBL/GenBank/DDBJ whole genome shotgun (WGS) entry which is preliminary data.</text>
</comment>
<gene>
    <name evidence="1" type="ORF">CSKR_112511</name>
</gene>
<reference evidence="1 2" key="2">
    <citation type="journal article" date="2021" name="Genomics">
        <title>High-quality reference genome for Clonorchis sinensis.</title>
        <authorList>
            <person name="Young N.D."/>
            <person name="Stroehlein A.J."/>
            <person name="Kinkar L."/>
            <person name="Wang T."/>
            <person name="Sohn W.M."/>
            <person name="Chang B.C.H."/>
            <person name="Kaur P."/>
            <person name="Weisz D."/>
            <person name="Dudchenko O."/>
            <person name="Aiden E.L."/>
            <person name="Korhonen P.K."/>
            <person name="Gasser R.B."/>
        </authorList>
    </citation>
    <scope>NUCLEOTIDE SEQUENCE [LARGE SCALE GENOMIC DNA]</scope>
    <source>
        <strain evidence="1">Cs-k2</strain>
    </source>
</reference>
<name>A0A419Q5E9_CLOSI</name>
<reference evidence="1 2" key="1">
    <citation type="journal article" date="2018" name="Biotechnol. Adv.">
        <title>Improved genomic resources and new bioinformatic workflow for the carcinogenic parasite Clonorchis sinensis: Biotechnological implications.</title>
        <authorList>
            <person name="Wang D."/>
            <person name="Korhonen P.K."/>
            <person name="Gasser R.B."/>
            <person name="Young N.D."/>
        </authorList>
    </citation>
    <scope>NUCLEOTIDE SEQUENCE [LARGE SCALE GENOMIC DNA]</scope>
    <source>
        <strain evidence="1">Cs-k2</strain>
    </source>
</reference>
<dbReference type="AlphaFoldDB" id="A0A419Q5E9"/>
<accession>A0A419Q5E9</accession>
<keyword evidence="2" id="KW-1185">Reference proteome</keyword>
<protein>
    <submittedName>
        <fullName evidence="1">Uncharacterized protein</fullName>
    </submittedName>
</protein>
<dbReference type="EMBL" id="NIRI02000056">
    <property type="protein sequence ID" value="KAG5444449.1"/>
    <property type="molecule type" value="Genomic_DNA"/>
</dbReference>
<dbReference type="Proteomes" id="UP000286415">
    <property type="component" value="Unassembled WGS sequence"/>
</dbReference>
<organism evidence="1 2">
    <name type="scientific">Clonorchis sinensis</name>
    <name type="common">Chinese liver fluke</name>
    <dbReference type="NCBI Taxonomy" id="79923"/>
    <lineage>
        <taxon>Eukaryota</taxon>
        <taxon>Metazoa</taxon>
        <taxon>Spiralia</taxon>
        <taxon>Lophotrochozoa</taxon>
        <taxon>Platyhelminthes</taxon>
        <taxon>Trematoda</taxon>
        <taxon>Digenea</taxon>
        <taxon>Opisthorchiida</taxon>
        <taxon>Opisthorchiata</taxon>
        <taxon>Opisthorchiidae</taxon>
        <taxon>Clonorchis</taxon>
    </lineage>
</organism>
<evidence type="ECO:0000313" key="2">
    <source>
        <dbReference type="Proteomes" id="UP000286415"/>
    </source>
</evidence>
<sequence length="179" mass="20603">MKPNLARQLFSHSGELADQVSNSLAQRCVKETNDIATTVKNLNTNILFRCCGYRFRLISRIEVFVDEPVRVVIASQDITDQSNFVRKYTILATERQRLTDIIKFRAGRLRNRNISLERGERFYCLSSCFESQTDIIAELPVSSRTTVNESSYFFVSCLVPTERYNSQMAFSISTEYLKA</sequence>
<evidence type="ECO:0000313" key="1">
    <source>
        <dbReference type="EMBL" id="KAG5444449.1"/>
    </source>
</evidence>